<sequence>MLSVRTTTCNVLASPINVTAFQLEGEQIQSNPHITNPSPCNCISVNHSILHVSYLCGMLDLSHFTLFSSC</sequence>
<reference evidence="1" key="1">
    <citation type="submission" date="2014-09" db="EMBL/GenBank/DDBJ databases">
        <authorList>
            <person name="Magalhaes I.L.F."/>
            <person name="Oliveira U."/>
            <person name="Santos F.R."/>
            <person name="Vidigal T.H.D.A."/>
            <person name="Brescovit A.D."/>
            <person name="Santos A.J."/>
        </authorList>
    </citation>
    <scope>NUCLEOTIDE SEQUENCE</scope>
    <source>
        <tissue evidence="1">Shoot tissue taken approximately 20 cm above the soil surface</tissue>
    </source>
</reference>
<proteinExistence type="predicted"/>
<reference evidence="1" key="2">
    <citation type="journal article" date="2015" name="Data Brief">
        <title>Shoot transcriptome of the giant reed, Arundo donax.</title>
        <authorList>
            <person name="Barrero R.A."/>
            <person name="Guerrero F.D."/>
            <person name="Moolhuijzen P."/>
            <person name="Goolsby J.A."/>
            <person name="Tidwell J."/>
            <person name="Bellgard S.E."/>
            <person name="Bellgard M.I."/>
        </authorList>
    </citation>
    <scope>NUCLEOTIDE SEQUENCE</scope>
    <source>
        <tissue evidence="1">Shoot tissue taken approximately 20 cm above the soil surface</tissue>
    </source>
</reference>
<organism evidence="1">
    <name type="scientific">Arundo donax</name>
    <name type="common">Giant reed</name>
    <name type="synonym">Donax arundinaceus</name>
    <dbReference type="NCBI Taxonomy" id="35708"/>
    <lineage>
        <taxon>Eukaryota</taxon>
        <taxon>Viridiplantae</taxon>
        <taxon>Streptophyta</taxon>
        <taxon>Embryophyta</taxon>
        <taxon>Tracheophyta</taxon>
        <taxon>Spermatophyta</taxon>
        <taxon>Magnoliopsida</taxon>
        <taxon>Liliopsida</taxon>
        <taxon>Poales</taxon>
        <taxon>Poaceae</taxon>
        <taxon>PACMAD clade</taxon>
        <taxon>Arundinoideae</taxon>
        <taxon>Arundineae</taxon>
        <taxon>Arundo</taxon>
    </lineage>
</organism>
<dbReference type="AlphaFoldDB" id="A0A0A9GPM5"/>
<accession>A0A0A9GPM5</accession>
<name>A0A0A9GPM5_ARUDO</name>
<dbReference type="EMBL" id="GBRH01175308">
    <property type="protein sequence ID" value="JAE22588.1"/>
    <property type="molecule type" value="Transcribed_RNA"/>
</dbReference>
<evidence type="ECO:0000313" key="1">
    <source>
        <dbReference type="EMBL" id="JAE22588.1"/>
    </source>
</evidence>
<protein>
    <submittedName>
        <fullName evidence="1">Uncharacterized protein</fullName>
    </submittedName>
</protein>